<evidence type="ECO:0000256" key="4">
    <source>
        <dbReference type="ARBA" id="ARBA00023117"/>
    </source>
</evidence>
<dbReference type="GO" id="GO:0006337">
    <property type="term" value="P:nucleosome disassembly"/>
    <property type="evidence" value="ECO:0007669"/>
    <property type="project" value="TreeGrafter"/>
</dbReference>
<dbReference type="FunFam" id="3.40.50.300:FF:000061">
    <property type="entry name" value="ATPase family, AAA domain-containing 2"/>
    <property type="match status" value="1"/>
</dbReference>
<dbReference type="InterPro" id="IPR036427">
    <property type="entry name" value="Bromodomain-like_sf"/>
</dbReference>
<evidence type="ECO:0000256" key="5">
    <source>
        <dbReference type="PROSITE-ProRule" id="PRU00035"/>
    </source>
</evidence>
<dbReference type="InterPro" id="IPR027417">
    <property type="entry name" value="P-loop_NTPase"/>
</dbReference>
<evidence type="ECO:0000313" key="8">
    <source>
        <dbReference type="EMBL" id="WVZ65547.1"/>
    </source>
</evidence>
<dbReference type="InterPro" id="IPR001487">
    <property type="entry name" value="Bromodomain"/>
</dbReference>
<dbReference type="SUPFAM" id="SSF52540">
    <property type="entry name" value="P-loop containing nucleoside triphosphate hydrolases"/>
    <property type="match status" value="2"/>
</dbReference>
<comment type="similarity">
    <text evidence="1">Belongs to the AAA ATPase family.</text>
</comment>
<dbReference type="Pfam" id="PF00004">
    <property type="entry name" value="AAA"/>
    <property type="match status" value="1"/>
</dbReference>
<dbReference type="PANTHER" id="PTHR23069:SF0">
    <property type="entry name" value="TAT-BINDING HOMOLOG 7"/>
    <property type="match status" value="1"/>
</dbReference>
<gene>
    <name evidence="8" type="ORF">U9M48_014893</name>
</gene>
<dbReference type="SMART" id="SM00297">
    <property type="entry name" value="BROMO"/>
    <property type="match status" value="1"/>
</dbReference>
<proteinExistence type="inferred from homology"/>
<dbReference type="Proteomes" id="UP001341281">
    <property type="component" value="Chromosome 03"/>
</dbReference>
<dbReference type="PANTHER" id="PTHR23069">
    <property type="entry name" value="AAA DOMAIN-CONTAINING"/>
    <property type="match status" value="1"/>
</dbReference>
<dbReference type="PROSITE" id="PS50014">
    <property type="entry name" value="BROMODOMAIN_2"/>
    <property type="match status" value="1"/>
</dbReference>
<dbReference type="InterPro" id="IPR003593">
    <property type="entry name" value="AAA+_ATPase"/>
</dbReference>
<dbReference type="GO" id="GO:0042393">
    <property type="term" value="F:histone binding"/>
    <property type="evidence" value="ECO:0007669"/>
    <property type="project" value="TreeGrafter"/>
</dbReference>
<dbReference type="GO" id="GO:0045815">
    <property type="term" value="P:transcription initiation-coupled chromatin remodeling"/>
    <property type="evidence" value="ECO:0007669"/>
    <property type="project" value="TreeGrafter"/>
</dbReference>
<dbReference type="AlphaFoldDB" id="A0AAQ3WKY8"/>
<feature type="compositionally biased region" description="Acidic residues" evidence="6">
    <location>
        <begin position="275"/>
        <end position="288"/>
    </location>
</feature>
<feature type="compositionally biased region" description="Basic and acidic residues" evidence="6">
    <location>
        <begin position="114"/>
        <end position="127"/>
    </location>
</feature>
<dbReference type="SUPFAM" id="SSF47370">
    <property type="entry name" value="Bromodomain"/>
    <property type="match status" value="1"/>
</dbReference>
<dbReference type="Gene3D" id="3.40.50.300">
    <property type="entry name" value="P-loop containing nucleotide triphosphate hydrolases"/>
    <property type="match status" value="1"/>
</dbReference>
<feature type="region of interest" description="Disordered" evidence="6">
    <location>
        <begin position="1052"/>
        <end position="1120"/>
    </location>
</feature>
<sequence>MVVMEGKGDASVMPVRTSDRLRQRPKYFARGYMYYKPAMRKKVKSKKRTAASQIAKKLLRKPPARAPPADSIAANLRRSTRKRRISVNLEGYDTDSSSMEDDDLMRPRYRSSKSKGENNAARDEVSARPKRQKLSNSIPRREGLRPRRSLRGQRLHPYQESEDDQESSEEQGADDQRENGNDIEEDIGDDDEVDGGDEAEGDGDDEDGEEEQEGRRRYDLRDRSEVRRPSPRKEGKHRPQSPRRVLVHGIGPKNSKYLKKGGSRMHKRPRFSLPDDSDDSLLVDEPDEGPSMPWMRSGRGGMPWLLGGLDMHSPAAWGLNVGASGWGHQGDTSTSLMPGVQTAGPSSKGGADIQPLQVDESVSFKDIGGLSEYIDALKEMVFFPLLYPDFFANYHITPPRGVLLCGPPGTGKTLIARALACAASKAGQKVSFYMRKGADVLSKWVGEAERQLKLLFEEAQKNQPSIIFFDEIDGLAPVRSSKQEQIHNSIVSTLLALMDGLDSRGQVVLIGATNRIDAIDGALRRPGRFDREFFFPLPGYEARAEILDIHTKKWKDPPPKELKMELAASCVGYCGADLKALCTEAAIRAFREKYPQVYTSDEKFVIDVDSVSVEKYHFLEAMSTITPAAHRGSIVHSRPLSSVIAPCLKRHLEKIMKQISDIFPFLSSVDFNKFSALSLGSSIPLVYRPRLLICGDESVGLDHVGPAVLHELEKFSVHSLGLPSLLSDPSAKTPEEALVHIFGEAKRTTPSILYLPQFHLWWDTAHEQLRAVLLTLLNELPSNLPVLLLGTSAVTFADLEEECASIFSSRNVYQVDQPSYDDRLRYFSILFESLLSFQAEESRTKSKKQKSAIDLPKAPKEVEGPKVSELKAKAEAEQHAVRRMRMCLRDICNRILYNKRFNVFHFPVSEEEVPDYRSIIQKPMDMATVLQRVDSGQYLTRAAFMKDIDLIVSNAKTYNGDDYNGSRIVSRACELRDVVQGMLSQMDPSLVSFCDKIASQGGPLQVVDDENSSILQAAPVTQLVSGTRISARLRNVQPEVNLSQSYEAIKRQKKNAENEQGMTKDVASRDERSPEDVDLSKPTSPETPEEPDSNGAIKEGNNSAAEAPEVPSPEPMVTDNGEVAATMSTGEDLLGQLEALKQRFMELTAGYGVPQLERLYSRIMKGVIELTSKESNEDHRTLVVRYLLTFVENSDNF</sequence>
<dbReference type="FunFam" id="1.20.920.10:FF:000037">
    <property type="entry name" value="ATPase family AAA domain-containing protein"/>
    <property type="match status" value="1"/>
</dbReference>
<dbReference type="Pfam" id="PF17862">
    <property type="entry name" value="AAA_lid_3"/>
    <property type="match status" value="1"/>
</dbReference>
<feature type="domain" description="Bromo" evidence="7">
    <location>
        <begin position="904"/>
        <end position="966"/>
    </location>
</feature>
<evidence type="ECO:0000256" key="3">
    <source>
        <dbReference type="ARBA" id="ARBA00022840"/>
    </source>
</evidence>
<dbReference type="PRINTS" id="PR00503">
    <property type="entry name" value="BROMODOMAIN"/>
</dbReference>
<evidence type="ECO:0000256" key="1">
    <source>
        <dbReference type="ARBA" id="ARBA00006914"/>
    </source>
</evidence>
<feature type="region of interest" description="Disordered" evidence="6">
    <location>
        <begin position="40"/>
        <end position="296"/>
    </location>
</feature>
<dbReference type="InterPro" id="IPR045199">
    <property type="entry name" value="ATAD2-like"/>
</dbReference>
<feature type="compositionally biased region" description="Basic and acidic residues" evidence="6">
    <location>
        <begin position="1066"/>
        <end position="1079"/>
    </location>
</feature>
<evidence type="ECO:0000259" key="7">
    <source>
        <dbReference type="PROSITE" id="PS50014"/>
    </source>
</evidence>
<dbReference type="PROSITE" id="PS00674">
    <property type="entry name" value="AAA"/>
    <property type="match status" value="1"/>
</dbReference>
<feature type="compositionally biased region" description="Basic residues" evidence="6">
    <location>
        <begin position="256"/>
        <end position="270"/>
    </location>
</feature>
<feature type="compositionally biased region" description="Basic residues" evidence="6">
    <location>
        <begin position="40"/>
        <end position="49"/>
    </location>
</feature>
<accession>A0AAQ3WKY8</accession>
<dbReference type="GO" id="GO:0016887">
    <property type="term" value="F:ATP hydrolysis activity"/>
    <property type="evidence" value="ECO:0007669"/>
    <property type="project" value="InterPro"/>
</dbReference>
<dbReference type="Gene3D" id="1.10.8.60">
    <property type="match status" value="1"/>
</dbReference>
<keyword evidence="4 5" id="KW-0103">Bromodomain</keyword>
<dbReference type="Pfam" id="PF00439">
    <property type="entry name" value="Bromodomain"/>
    <property type="match status" value="1"/>
</dbReference>
<feature type="compositionally biased region" description="Acidic residues" evidence="6">
    <location>
        <begin position="160"/>
        <end position="173"/>
    </location>
</feature>
<organism evidence="8 9">
    <name type="scientific">Paspalum notatum var. saurae</name>
    <dbReference type="NCBI Taxonomy" id="547442"/>
    <lineage>
        <taxon>Eukaryota</taxon>
        <taxon>Viridiplantae</taxon>
        <taxon>Streptophyta</taxon>
        <taxon>Embryophyta</taxon>
        <taxon>Tracheophyta</taxon>
        <taxon>Spermatophyta</taxon>
        <taxon>Magnoliopsida</taxon>
        <taxon>Liliopsida</taxon>
        <taxon>Poales</taxon>
        <taxon>Poaceae</taxon>
        <taxon>PACMAD clade</taxon>
        <taxon>Panicoideae</taxon>
        <taxon>Andropogonodae</taxon>
        <taxon>Paspaleae</taxon>
        <taxon>Paspalinae</taxon>
        <taxon>Paspalum</taxon>
    </lineage>
</organism>
<evidence type="ECO:0000313" key="9">
    <source>
        <dbReference type="Proteomes" id="UP001341281"/>
    </source>
</evidence>
<dbReference type="InterPro" id="IPR003959">
    <property type="entry name" value="ATPase_AAA_core"/>
</dbReference>
<name>A0AAQ3WKY8_PASNO</name>
<dbReference type="GO" id="GO:0005524">
    <property type="term" value="F:ATP binding"/>
    <property type="evidence" value="ECO:0007669"/>
    <property type="project" value="UniProtKB-KW"/>
</dbReference>
<dbReference type="CDD" id="cd05528">
    <property type="entry name" value="Bromo_AAA"/>
    <property type="match status" value="1"/>
</dbReference>
<feature type="compositionally biased region" description="Basic and acidic residues" evidence="6">
    <location>
        <begin position="213"/>
        <end position="233"/>
    </location>
</feature>
<dbReference type="Gene3D" id="1.20.920.10">
    <property type="entry name" value="Bromodomain-like"/>
    <property type="match status" value="1"/>
</dbReference>
<dbReference type="GO" id="GO:0006334">
    <property type="term" value="P:nucleosome assembly"/>
    <property type="evidence" value="ECO:0007669"/>
    <property type="project" value="TreeGrafter"/>
</dbReference>
<keyword evidence="3" id="KW-0067">ATP-binding</keyword>
<dbReference type="FunFam" id="1.10.8.60:FF:000016">
    <property type="entry name" value="ATPase family AAA domain-containing protein 2B"/>
    <property type="match status" value="1"/>
</dbReference>
<dbReference type="SMART" id="SM00382">
    <property type="entry name" value="AAA"/>
    <property type="match status" value="1"/>
</dbReference>
<dbReference type="EMBL" id="CP144747">
    <property type="protein sequence ID" value="WVZ65547.1"/>
    <property type="molecule type" value="Genomic_DNA"/>
</dbReference>
<evidence type="ECO:0000256" key="6">
    <source>
        <dbReference type="SAM" id="MobiDB-lite"/>
    </source>
</evidence>
<protein>
    <recommendedName>
        <fullName evidence="7">Bromo domain-containing protein</fullName>
    </recommendedName>
</protein>
<dbReference type="InterPro" id="IPR041569">
    <property type="entry name" value="AAA_lid_3"/>
</dbReference>
<evidence type="ECO:0000256" key="2">
    <source>
        <dbReference type="ARBA" id="ARBA00022741"/>
    </source>
</evidence>
<dbReference type="GO" id="GO:0003682">
    <property type="term" value="F:chromatin binding"/>
    <property type="evidence" value="ECO:0007669"/>
    <property type="project" value="TreeGrafter"/>
</dbReference>
<feature type="compositionally biased region" description="Acidic residues" evidence="6">
    <location>
        <begin position="181"/>
        <end position="212"/>
    </location>
</feature>
<dbReference type="InterPro" id="IPR003960">
    <property type="entry name" value="ATPase_AAA_CS"/>
</dbReference>
<reference evidence="8 9" key="1">
    <citation type="submission" date="2024-02" db="EMBL/GenBank/DDBJ databases">
        <title>High-quality chromosome-scale genome assembly of Pensacola bahiagrass (Paspalum notatum Flugge var. saurae).</title>
        <authorList>
            <person name="Vega J.M."/>
            <person name="Podio M."/>
            <person name="Orjuela J."/>
            <person name="Siena L.A."/>
            <person name="Pessino S.C."/>
            <person name="Combes M.C."/>
            <person name="Mariac C."/>
            <person name="Albertini E."/>
            <person name="Pupilli F."/>
            <person name="Ortiz J.P.A."/>
            <person name="Leblanc O."/>
        </authorList>
    </citation>
    <scope>NUCLEOTIDE SEQUENCE [LARGE SCALE GENOMIC DNA]</scope>
    <source>
        <strain evidence="8">R1</strain>
        <tissue evidence="8">Leaf</tissue>
    </source>
</reference>
<keyword evidence="2" id="KW-0547">Nucleotide-binding</keyword>
<keyword evidence="9" id="KW-1185">Reference proteome</keyword>
<dbReference type="GO" id="GO:0005634">
    <property type="term" value="C:nucleus"/>
    <property type="evidence" value="ECO:0007669"/>
    <property type="project" value="TreeGrafter"/>
</dbReference>